<evidence type="ECO:0000313" key="2">
    <source>
        <dbReference type="Proteomes" id="UP000694553"/>
    </source>
</evidence>
<reference evidence="1" key="2">
    <citation type="submission" date="2025-08" db="UniProtKB">
        <authorList>
            <consortium name="Ensembl"/>
        </authorList>
    </citation>
    <scope>IDENTIFICATION</scope>
</reference>
<dbReference type="Ensembl" id="ENSCMUT00000032465.1">
    <property type="protein sequence ID" value="ENSCMUP00000031787.1"/>
    <property type="gene ID" value="ENSCMUG00000002623.2"/>
</dbReference>
<name>A0A8U7NYN9_CORMO</name>
<reference evidence="1" key="3">
    <citation type="submission" date="2025-09" db="UniProtKB">
        <authorList>
            <consortium name="Ensembl"/>
        </authorList>
    </citation>
    <scope>IDENTIFICATION</scope>
</reference>
<keyword evidence="2" id="KW-1185">Reference proteome</keyword>
<protein>
    <submittedName>
        <fullName evidence="1">Transmembrane protein 79</fullName>
    </submittedName>
</protein>
<reference evidence="2" key="1">
    <citation type="submission" date="2019-10" db="EMBL/GenBank/DDBJ databases">
        <title>Corvus moneduloides (New Caledonian crow) genome, bCorMon1, primary haplotype.</title>
        <authorList>
            <person name="Rutz C."/>
            <person name="Fungtammasan C."/>
            <person name="Mountcastle J."/>
            <person name="Formenti G."/>
            <person name="Chow W."/>
            <person name="Howe K."/>
            <person name="Steele M.P."/>
            <person name="Fernandes J."/>
            <person name="Gilbert M.T.P."/>
            <person name="Fedrigo O."/>
            <person name="Jarvis E.D."/>
            <person name="Gemmell N."/>
        </authorList>
    </citation>
    <scope>NUCLEOTIDE SEQUENCE [LARGE SCALE GENOMIC DNA]</scope>
</reference>
<sequence length="159" mass="17057">MAAADPVLPSEEVVLLELGKVRHLPPLLLCPGALWRAPPGGGDPPHLRLPVHPPLHPLLLQHGCAGYLPPTRAPQAHPTAHRALCHLPVDFLDVLRHRPLLPCLRLQHDLPAAPGHAALEPVWHVCPGAREPPLCGEPSQTPALGVREGGTWGAWTLRA</sequence>
<accession>A0A8U7NYN9</accession>
<dbReference type="AlphaFoldDB" id="A0A8U7NYN9"/>
<dbReference type="Proteomes" id="UP000694553">
    <property type="component" value="Unassembled WGS sequence"/>
</dbReference>
<organism evidence="1 2">
    <name type="scientific">Corvus moneduloides</name>
    <name type="common">New Caledonian crow</name>
    <dbReference type="NCBI Taxonomy" id="1196302"/>
    <lineage>
        <taxon>Eukaryota</taxon>
        <taxon>Metazoa</taxon>
        <taxon>Chordata</taxon>
        <taxon>Craniata</taxon>
        <taxon>Vertebrata</taxon>
        <taxon>Euteleostomi</taxon>
        <taxon>Archelosauria</taxon>
        <taxon>Archosauria</taxon>
        <taxon>Dinosauria</taxon>
        <taxon>Saurischia</taxon>
        <taxon>Theropoda</taxon>
        <taxon>Coelurosauria</taxon>
        <taxon>Aves</taxon>
        <taxon>Neognathae</taxon>
        <taxon>Neoaves</taxon>
        <taxon>Telluraves</taxon>
        <taxon>Australaves</taxon>
        <taxon>Passeriformes</taxon>
        <taxon>Corvoidea</taxon>
        <taxon>Corvidae</taxon>
        <taxon>Corvus</taxon>
    </lineage>
</organism>
<proteinExistence type="predicted"/>
<gene>
    <name evidence="1" type="primary">TMEM79</name>
</gene>
<evidence type="ECO:0000313" key="1">
    <source>
        <dbReference type="Ensembl" id="ENSCMUP00000031787.1"/>
    </source>
</evidence>